<sequence>MHTLIPVRTMAAFGVGGLLLCGCGSSGSSSDQTASELRARLPQSIRNAGVLRIASDLDYPPVDFRIEGAPAGLDPDLAAAMGKYLGLRTEFVHMPFDQVIPAVLDRKVDLAMSAVIDTRRRQEGINDRHEQVNAGVDFIDYFLTGTSILVKANNPLNVTGLDSLCGRTVAVQRGTIQAELADRQIAACQKVNKPLQVHPLDTDDQAQAEVASGAAAADLNDYPVAVYNTGPDRGGRFRMVGAYVQSSPYGITLNKQNAALRDVLAKTLDQLIRNGEYDRILAKWGVQRGAVTSAVVNGGL</sequence>
<dbReference type="Gene3D" id="3.40.190.10">
    <property type="entry name" value="Periplasmic binding protein-like II"/>
    <property type="match status" value="2"/>
</dbReference>
<feature type="domain" description="Solute-binding protein family 3/N-terminal" evidence="2">
    <location>
        <begin position="50"/>
        <end position="288"/>
    </location>
</feature>
<dbReference type="SMART" id="SM00062">
    <property type="entry name" value="PBPb"/>
    <property type="match status" value="1"/>
</dbReference>
<accession>A0AAU8K3S4</accession>
<name>A0AAU8K3S4_9ACTN</name>
<protein>
    <submittedName>
        <fullName evidence="3">ABC transporter substrate-binding protein</fullName>
    </submittedName>
</protein>
<organism evidence="3">
    <name type="scientific">Kitasatospora camelliae</name>
    <dbReference type="NCBI Taxonomy" id="3156397"/>
    <lineage>
        <taxon>Bacteria</taxon>
        <taxon>Bacillati</taxon>
        <taxon>Actinomycetota</taxon>
        <taxon>Actinomycetes</taxon>
        <taxon>Kitasatosporales</taxon>
        <taxon>Streptomycetaceae</taxon>
        <taxon>Kitasatospora</taxon>
    </lineage>
</organism>
<dbReference type="AlphaFoldDB" id="A0AAU8K3S4"/>
<dbReference type="Pfam" id="PF00497">
    <property type="entry name" value="SBP_bac_3"/>
    <property type="match status" value="1"/>
</dbReference>
<proteinExistence type="predicted"/>
<keyword evidence="1" id="KW-0732">Signal</keyword>
<evidence type="ECO:0000259" key="2">
    <source>
        <dbReference type="SMART" id="SM00062"/>
    </source>
</evidence>
<dbReference type="KEGG" id="kcm:ABWK59_29475"/>
<dbReference type="CDD" id="cd01004">
    <property type="entry name" value="PBP2_MidA_like"/>
    <property type="match status" value="1"/>
</dbReference>
<dbReference type="PANTHER" id="PTHR35936:SF17">
    <property type="entry name" value="ARGININE-BINDING EXTRACELLULAR PROTEIN ARTP"/>
    <property type="match status" value="1"/>
</dbReference>
<dbReference type="EMBL" id="CP159872">
    <property type="protein sequence ID" value="XCM82751.1"/>
    <property type="molecule type" value="Genomic_DNA"/>
</dbReference>
<evidence type="ECO:0000313" key="3">
    <source>
        <dbReference type="EMBL" id="XCM82751.1"/>
    </source>
</evidence>
<dbReference type="PANTHER" id="PTHR35936">
    <property type="entry name" value="MEMBRANE-BOUND LYTIC MUREIN TRANSGLYCOSYLASE F"/>
    <property type="match status" value="1"/>
</dbReference>
<dbReference type="RefSeq" id="WP_354643684.1">
    <property type="nucleotide sequence ID" value="NZ_CP159872.1"/>
</dbReference>
<gene>
    <name evidence="3" type="ORF">ABWK59_29475</name>
</gene>
<reference evidence="3" key="1">
    <citation type="submission" date="2024-06" db="EMBL/GenBank/DDBJ databases">
        <title>The genome sequences of Kitasatospora sp. strain HUAS MG31.</title>
        <authorList>
            <person name="Mo P."/>
        </authorList>
    </citation>
    <scope>NUCLEOTIDE SEQUENCE</scope>
    <source>
        <strain evidence="3">HUAS MG31</strain>
    </source>
</reference>
<dbReference type="SUPFAM" id="SSF53850">
    <property type="entry name" value="Periplasmic binding protein-like II"/>
    <property type="match status" value="1"/>
</dbReference>
<dbReference type="InterPro" id="IPR001638">
    <property type="entry name" value="Solute-binding_3/MltF_N"/>
</dbReference>
<evidence type="ECO:0000256" key="1">
    <source>
        <dbReference type="ARBA" id="ARBA00022729"/>
    </source>
</evidence>